<evidence type="ECO:0000313" key="1">
    <source>
        <dbReference type="EMBL" id="KAH1166021.1"/>
    </source>
</evidence>
<comment type="caution">
    <text evidence="1">The sequence shown here is derived from an EMBL/GenBank/DDBJ whole genome shotgun (WGS) entry which is preliminary data.</text>
</comment>
<sequence length="179" mass="19458">MADLSEVNPSVQSALVPTKQAVGLCACGDRLEPYAVSPRLSNGARDPYSRCHPTLDCPPLFGTWPASYTAGSKQQRSPLPLEQRVKQDLVALICVSLQDHTQDATQLPLSGSFPRLLSLPQVSGPASHSNVQTQLILDPIVICYNSTACQSWAVAQLLGSLFWASFSCREDFLDRPHSH</sequence>
<protein>
    <submittedName>
        <fullName evidence="1">Uncharacterized protein</fullName>
    </submittedName>
</protein>
<keyword evidence="2" id="KW-1185">Reference proteome</keyword>
<dbReference type="EMBL" id="JAHDVG010000487">
    <property type="protein sequence ID" value="KAH1166021.1"/>
    <property type="molecule type" value="Genomic_DNA"/>
</dbReference>
<proteinExistence type="predicted"/>
<dbReference type="AlphaFoldDB" id="A0A9D4ARN8"/>
<name>A0A9D4ARN8_9SAUR</name>
<accession>A0A9D4ARN8</accession>
<gene>
    <name evidence="1" type="ORF">KIL84_015193</name>
</gene>
<organism evidence="1 2">
    <name type="scientific">Mauremys mutica</name>
    <name type="common">yellowpond turtle</name>
    <dbReference type="NCBI Taxonomy" id="74926"/>
    <lineage>
        <taxon>Eukaryota</taxon>
        <taxon>Metazoa</taxon>
        <taxon>Chordata</taxon>
        <taxon>Craniata</taxon>
        <taxon>Vertebrata</taxon>
        <taxon>Euteleostomi</taxon>
        <taxon>Archelosauria</taxon>
        <taxon>Testudinata</taxon>
        <taxon>Testudines</taxon>
        <taxon>Cryptodira</taxon>
        <taxon>Durocryptodira</taxon>
        <taxon>Testudinoidea</taxon>
        <taxon>Geoemydidae</taxon>
        <taxon>Geoemydinae</taxon>
        <taxon>Mauremys</taxon>
    </lineage>
</organism>
<reference evidence="1" key="1">
    <citation type="submission" date="2021-09" db="EMBL/GenBank/DDBJ databases">
        <title>The genome of Mauremys mutica provides insights into the evolution of semi-aquatic lifestyle.</title>
        <authorList>
            <person name="Gong S."/>
            <person name="Gao Y."/>
        </authorList>
    </citation>
    <scope>NUCLEOTIDE SEQUENCE</scope>
    <source>
        <strain evidence="1">MM-2020</strain>
        <tissue evidence="1">Muscle</tissue>
    </source>
</reference>
<dbReference type="Proteomes" id="UP000827986">
    <property type="component" value="Unassembled WGS sequence"/>
</dbReference>
<evidence type="ECO:0000313" key="2">
    <source>
        <dbReference type="Proteomes" id="UP000827986"/>
    </source>
</evidence>